<dbReference type="GO" id="GO:0047575">
    <property type="term" value="F:4-carboxymuconolactone decarboxylase activity"/>
    <property type="evidence" value="ECO:0007669"/>
    <property type="project" value="UniProtKB-EC"/>
</dbReference>
<gene>
    <name evidence="3" type="primary">pcaC</name>
    <name evidence="3" type="ORF">M6B22_19315</name>
</gene>
<dbReference type="Proteomes" id="UP001164693">
    <property type="component" value="Chromosome"/>
</dbReference>
<dbReference type="InterPro" id="IPR003779">
    <property type="entry name" value="CMD-like"/>
</dbReference>
<evidence type="ECO:0000313" key="3">
    <source>
        <dbReference type="EMBL" id="WAX56655.1"/>
    </source>
</evidence>
<protein>
    <submittedName>
        <fullName evidence="3">4-carboxymuconolactone decarboxylase</fullName>
        <ecNumber evidence="3">4.1.1.44</ecNumber>
    </submittedName>
</protein>
<dbReference type="Pfam" id="PF02627">
    <property type="entry name" value="CMD"/>
    <property type="match status" value="1"/>
</dbReference>
<feature type="domain" description="AB hydrolase-1" evidence="2">
    <location>
        <begin position="16"/>
        <end position="247"/>
    </location>
</feature>
<feature type="domain" description="Carboxymuconolactone decarboxylase-like" evidence="1">
    <location>
        <begin position="287"/>
        <end position="370"/>
    </location>
</feature>
<dbReference type="PANTHER" id="PTHR33570">
    <property type="entry name" value="4-CARBOXYMUCONOLACTONE DECARBOXYLASE FAMILY PROTEIN"/>
    <property type="match status" value="1"/>
</dbReference>
<evidence type="ECO:0000313" key="4">
    <source>
        <dbReference type="Proteomes" id="UP001164693"/>
    </source>
</evidence>
<dbReference type="InterPro" id="IPR052512">
    <property type="entry name" value="4CMD/NDH-1_regulator"/>
</dbReference>
<reference evidence="3" key="1">
    <citation type="submission" date="2022-05" db="EMBL/GenBank/DDBJ databases">
        <title>Jatrophihabitans sp. SB3-54 whole genome sequence.</title>
        <authorList>
            <person name="Suh M.K."/>
            <person name="Eom M.K."/>
            <person name="Kim J.S."/>
            <person name="Kim H.S."/>
            <person name="Do H.E."/>
            <person name="Shin Y.K."/>
            <person name="Lee J.-S."/>
        </authorList>
    </citation>
    <scope>NUCLEOTIDE SEQUENCE</scope>
    <source>
        <strain evidence="3">SB3-54</strain>
    </source>
</reference>
<evidence type="ECO:0000259" key="1">
    <source>
        <dbReference type="Pfam" id="PF02627"/>
    </source>
</evidence>
<keyword evidence="4" id="KW-1185">Reference proteome</keyword>
<dbReference type="EC" id="4.1.1.44" evidence="3"/>
<name>A0ABY7JY70_9ACTN</name>
<dbReference type="RefSeq" id="WP_269443187.1">
    <property type="nucleotide sequence ID" value="NZ_CP097463.1"/>
</dbReference>
<proteinExistence type="predicted"/>
<dbReference type="InterPro" id="IPR029032">
    <property type="entry name" value="AhpD-like"/>
</dbReference>
<accession>A0ABY7JY70</accession>
<sequence length="375" mass="39612">MILAWRADGRTEAPPLVLLNSIGSTTECWAPCIAPLAEQFRVIRIDTRGHGSSPAAVTNLPVTLAELAADVLETLDELEIWRADVAGVSLGAMIAMWLGAHRPERVRRLGLVATAAHLPTAAGYLDRAAAVRAGGMATAVDGSVRRWITPALAGRDSELVGRLRAMFLGVDAESYAQCCEAIATMDLRPDLGRIAAATLVLAGAQDEATPPELMGEIAEGIAGARLQLLDPAAHLATVEQPGVIARALLQHFGGGATLDAGYGTRRAVLGEDHVARAVAAASDFTAPFQQFLTRYAWGDVWSRPGLGRRERSIVTLAALVTLGAEHELAMHVRAAKRNGLSADEIAEVLLHTALYAGLPRANRAFAIAQEVLDEG</sequence>
<dbReference type="Gene3D" id="3.40.50.1820">
    <property type="entry name" value="alpha/beta hydrolase"/>
    <property type="match status" value="1"/>
</dbReference>
<dbReference type="PRINTS" id="PR00111">
    <property type="entry name" value="ABHYDROLASE"/>
</dbReference>
<dbReference type="Gene3D" id="1.20.1290.10">
    <property type="entry name" value="AhpD-like"/>
    <property type="match status" value="1"/>
</dbReference>
<dbReference type="SUPFAM" id="SSF53474">
    <property type="entry name" value="alpha/beta-Hydrolases"/>
    <property type="match status" value="1"/>
</dbReference>
<dbReference type="InterPro" id="IPR029058">
    <property type="entry name" value="AB_hydrolase_fold"/>
</dbReference>
<dbReference type="InterPro" id="IPR000073">
    <property type="entry name" value="AB_hydrolase_1"/>
</dbReference>
<dbReference type="Pfam" id="PF12697">
    <property type="entry name" value="Abhydrolase_6"/>
    <property type="match status" value="1"/>
</dbReference>
<dbReference type="SUPFAM" id="SSF69118">
    <property type="entry name" value="AhpD-like"/>
    <property type="match status" value="1"/>
</dbReference>
<keyword evidence="3" id="KW-0456">Lyase</keyword>
<evidence type="ECO:0000259" key="2">
    <source>
        <dbReference type="Pfam" id="PF12697"/>
    </source>
</evidence>
<organism evidence="3 4">
    <name type="scientific">Jatrophihabitans cynanchi</name>
    <dbReference type="NCBI Taxonomy" id="2944128"/>
    <lineage>
        <taxon>Bacteria</taxon>
        <taxon>Bacillati</taxon>
        <taxon>Actinomycetota</taxon>
        <taxon>Actinomycetes</taxon>
        <taxon>Jatrophihabitantales</taxon>
        <taxon>Jatrophihabitantaceae</taxon>
        <taxon>Jatrophihabitans</taxon>
    </lineage>
</organism>
<dbReference type="NCBIfam" id="TIGR02425">
    <property type="entry name" value="decarb_PcaC"/>
    <property type="match status" value="1"/>
</dbReference>
<dbReference type="PANTHER" id="PTHR33570:SF2">
    <property type="entry name" value="CARBOXYMUCONOLACTONE DECARBOXYLASE-LIKE DOMAIN-CONTAINING PROTEIN"/>
    <property type="match status" value="1"/>
</dbReference>
<dbReference type="EMBL" id="CP097463">
    <property type="protein sequence ID" value="WAX56655.1"/>
    <property type="molecule type" value="Genomic_DNA"/>
</dbReference>
<dbReference type="InterPro" id="IPR012788">
    <property type="entry name" value="Decarb_PcaC"/>
</dbReference>